<evidence type="ECO:0000313" key="2">
    <source>
        <dbReference type="Proteomes" id="UP001500928"/>
    </source>
</evidence>
<accession>A0ABP9AP63</accession>
<protein>
    <submittedName>
        <fullName evidence="1">Uncharacterized protein</fullName>
    </submittedName>
</protein>
<gene>
    <name evidence="1" type="ORF">GCM10023200_16450</name>
</gene>
<organism evidence="1 2">
    <name type="scientific">Actinomycetospora chlora</name>
    <dbReference type="NCBI Taxonomy" id="663608"/>
    <lineage>
        <taxon>Bacteria</taxon>
        <taxon>Bacillati</taxon>
        <taxon>Actinomycetota</taxon>
        <taxon>Actinomycetes</taxon>
        <taxon>Pseudonocardiales</taxon>
        <taxon>Pseudonocardiaceae</taxon>
        <taxon>Actinomycetospora</taxon>
    </lineage>
</organism>
<comment type="caution">
    <text evidence="1">The sequence shown here is derived from an EMBL/GenBank/DDBJ whole genome shotgun (WGS) entry which is preliminary data.</text>
</comment>
<reference evidence="2" key="1">
    <citation type="journal article" date="2019" name="Int. J. Syst. Evol. Microbiol.">
        <title>The Global Catalogue of Microorganisms (GCM) 10K type strain sequencing project: providing services to taxonomists for standard genome sequencing and annotation.</title>
        <authorList>
            <consortium name="The Broad Institute Genomics Platform"/>
            <consortium name="The Broad Institute Genome Sequencing Center for Infectious Disease"/>
            <person name="Wu L."/>
            <person name="Ma J."/>
        </authorList>
    </citation>
    <scope>NUCLEOTIDE SEQUENCE [LARGE SCALE GENOMIC DNA]</scope>
    <source>
        <strain evidence="2">JCM 17979</strain>
    </source>
</reference>
<evidence type="ECO:0000313" key="1">
    <source>
        <dbReference type="EMBL" id="GAA4783670.1"/>
    </source>
</evidence>
<dbReference type="Proteomes" id="UP001500928">
    <property type="component" value="Unassembled WGS sequence"/>
</dbReference>
<proteinExistence type="predicted"/>
<keyword evidence="2" id="KW-1185">Reference proteome</keyword>
<sequence>MVKPARARRGKERTVAGRHREDVEGALRPIPRRRPDGEVTVQLLPHYLAAGALPGLVVGAELDVAPAIYASDHLPALADRETWWVDEYGCFGGRGEVLTVPLDEEECSCRVDVLDVAGRLFPLNWAGSLPAEGRLWVEGALYLEPELAAGTAHGEAVALCRRRYRVRELRRYRRTGHRPGGPVRIDGVPAPHEVSEDAVYVADLRLVDDAAPALVAEGAGSVEQR</sequence>
<dbReference type="RefSeq" id="WP_345412842.1">
    <property type="nucleotide sequence ID" value="NZ_BAABHO010000010.1"/>
</dbReference>
<dbReference type="EMBL" id="BAABHO010000010">
    <property type="protein sequence ID" value="GAA4783670.1"/>
    <property type="molecule type" value="Genomic_DNA"/>
</dbReference>
<name>A0ABP9AP63_9PSEU</name>